<organism evidence="1 2">
    <name type="scientific">Cetraspora pellucida</name>
    <dbReference type="NCBI Taxonomy" id="1433469"/>
    <lineage>
        <taxon>Eukaryota</taxon>
        <taxon>Fungi</taxon>
        <taxon>Fungi incertae sedis</taxon>
        <taxon>Mucoromycota</taxon>
        <taxon>Glomeromycotina</taxon>
        <taxon>Glomeromycetes</taxon>
        <taxon>Diversisporales</taxon>
        <taxon>Gigasporaceae</taxon>
        <taxon>Cetraspora</taxon>
    </lineage>
</organism>
<proteinExistence type="predicted"/>
<name>A0ACA9PHF1_9GLOM</name>
<feature type="non-terminal residue" evidence="1">
    <location>
        <position position="1"/>
    </location>
</feature>
<protein>
    <submittedName>
        <fullName evidence="1">7909_t:CDS:1</fullName>
    </submittedName>
</protein>
<dbReference type="EMBL" id="CAJVPW010024983">
    <property type="protein sequence ID" value="CAG8706960.1"/>
    <property type="molecule type" value="Genomic_DNA"/>
</dbReference>
<dbReference type="Proteomes" id="UP000789366">
    <property type="component" value="Unassembled WGS sequence"/>
</dbReference>
<keyword evidence="2" id="KW-1185">Reference proteome</keyword>
<evidence type="ECO:0000313" key="1">
    <source>
        <dbReference type="EMBL" id="CAG8706960.1"/>
    </source>
</evidence>
<reference evidence="1" key="1">
    <citation type="submission" date="2021-06" db="EMBL/GenBank/DDBJ databases">
        <authorList>
            <person name="Kallberg Y."/>
            <person name="Tangrot J."/>
            <person name="Rosling A."/>
        </authorList>
    </citation>
    <scope>NUCLEOTIDE SEQUENCE</scope>
    <source>
        <strain evidence="1">28 12/20/2015</strain>
    </source>
</reference>
<gene>
    <name evidence="1" type="ORF">SPELUC_LOCUS11584</name>
</gene>
<accession>A0ACA9PHF1</accession>
<evidence type="ECO:0000313" key="2">
    <source>
        <dbReference type="Proteomes" id="UP000789366"/>
    </source>
</evidence>
<sequence length="254" mass="29375">QRKETTVKATTNTKEIQLNCGSASNRHEAEAKSPDVRKTKKRKTDDSTKMSKRQKRDNFRDEEYYISHYQKDANTEKGYSVNQGISFAEESKRALLGPQNDEQIAGANKRKGLRWDSKKKNFVRGDGIGSDNQKYIISENGTKLPATYKSGRFMEWQQQHKLLIPRAGEKEIQSARFDVKKFRHKTPDSSEPLDPLAINHEKKQKNSKKANSRNSVKAKNELKTVDQICKQRRIKEKRKSKNARPSRKGRLKKK</sequence>
<comment type="caution">
    <text evidence="1">The sequence shown here is derived from an EMBL/GenBank/DDBJ whole genome shotgun (WGS) entry which is preliminary data.</text>
</comment>